<evidence type="ECO:0000256" key="1">
    <source>
        <dbReference type="SAM" id="MobiDB-lite"/>
    </source>
</evidence>
<evidence type="ECO:0000313" key="3">
    <source>
        <dbReference type="Proteomes" id="UP000639606"/>
    </source>
</evidence>
<evidence type="ECO:0008006" key="4">
    <source>
        <dbReference type="Google" id="ProtNLM"/>
    </source>
</evidence>
<proteinExistence type="predicted"/>
<keyword evidence="3" id="KW-1185">Reference proteome</keyword>
<dbReference type="AlphaFoldDB" id="A0A918AI69"/>
<organism evidence="2 3">
    <name type="scientific">Saccharothrix coeruleofusca</name>
    <dbReference type="NCBI Taxonomy" id="33919"/>
    <lineage>
        <taxon>Bacteria</taxon>
        <taxon>Bacillati</taxon>
        <taxon>Actinomycetota</taxon>
        <taxon>Actinomycetes</taxon>
        <taxon>Pseudonocardiales</taxon>
        <taxon>Pseudonocardiaceae</taxon>
        <taxon>Saccharothrix</taxon>
    </lineage>
</organism>
<reference evidence="2" key="1">
    <citation type="journal article" date="2014" name="Int. J. Syst. Evol. Microbiol.">
        <title>Complete genome sequence of Corynebacterium casei LMG S-19264T (=DSM 44701T), isolated from a smear-ripened cheese.</title>
        <authorList>
            <consortium name="US DOE Joint Genome Institute (JGI-PGF)"/>
            <person name="Walter F."/>
            <person name="Albersmeier A."/>
            <person name="Kalinowski J."/>
            <person name="Ruckert C."/>
        </authorList>
    </citation>
    <scope>NUCLEOTIDE SEQUENCE</scope>
    <source>
        <strain evidence="2">JCM 3313</strain>
    </source>
</reference>
<feature type="region of interest" description="Disordered" evidence="1">
    <location>
        <begin position="1"/>
        <end position="49"/>
    </location>
</feature>
<evidence type="ECO:0000313" key="2">
    <source>
        <dbReference type="EMBL" id="GGP40475.1"/>
    </source>
</evidence>
<dbReference type="EMBL" id="BMRG01000002">
    <property type="protein sequence ID" value="GGP40475.1"/>
    <property type="molecule type" value="Genomic_DNA"/>
</dbReference>
<name>A0A918AI69_9PSEU</name>
<accession>A0A918AI69</accession>
<protein>
    <recommendedName>
        <fullName evidence="4">Lipoprotein</fullName>
    </recommendedName>
</protein>
<gene>
    <name evidence="2" type="ORF">GCM10010185_09410</name>
</gene>
<comment type="caution">
    <text evidence="2">The sequence shown here is derived from an EMBL/GenBank/DDBJ whole genome shotgun (WGS) entry which is preliminary data.</text>
</comment>
<reference evidence="2" key="2">
    <citation type="submission" date="2020-09" db="EMBL/GenBank/DDBJ databases">
        <authorList>
            <person name="Sun Q."/>
            <person name="Ohkuma M."/>
        </authorList>
    </citation>
    <scope>NUCLEOTIDE SEQUENCE</scope>
    <source>
        <strain evidence="2">JCM 3313</strain>
    </source>
</reference>
<feature type="compositionally biased region" description="Low complexity" evidence="1">
    <location>
        <begin position="17"/>
        <end position="34"/>
    </location>
</feature>
<dbReference type="Proteomes" id="UP000639606">
    <property type="component" value="Unassembled WGS sequence"/>
</dbReference>
<sequence length="145" mass="14749">MALVGCATSQPGGDAGAGPTLTTAPSSPSSAPPSEEFESPVPPGGTAVPEARVDATALPEGSPRAVWTEADGSVLGVIGQEAGCGRASVEVAEQSAQVVKVVLVETLPKDQQVCTMDIRYPPLTAKLDAPLGERSVVLSTRQEQR</sequence>